<dbReference type="Proteomes" id="UP000694240">
    <property type="component" value="Chromosome 3"/>
</dbReference>
<accession>A0A8T2EZW3</accession>
<dbReference type="AlphaFoldDB" id="A0A8T2EZW3"/>
<protein>
    <submittedName>
        <fullName evidence="1">Uncharacterized protein</fullName>
    </submittedName>
</protein>
<sequence length="44" mass="5320">MVLLDLWILSPLKSSLMRHEILKLFWQSLMCPLYRLSYMFSAFP</sequence>
<gene>
    <name evidence="1" type="ORF">ISN45_At03g032830</name>
</gene>
<organism evidence="1 2">
    <name type="scientific">Arabidopsis thaliana x Arabidopsis arenosa</name>
    <dbReference type="NCBI Taxonomy" id="1240361"/>
    <lineage>
        <taxon>Eukaryota</taxon>
        <taxon>Viridiplantae</taxon>
        <taxon>Streptophyta</taxon>
        <taxon>Embryophyta</taxon>
        <taxon>Tracheophyta</taxon>
        <taxon>Spermatophyta</taxon>
        <taxon>Magnoliopsida</taxon>
        <taxon>eudicotyledons</taxon>
        <taxon>Gunneridae</taxon>
        <taxon>Pentapetalae</taxon>
        <taxon>rosids</taxon>
        <taxon>malvids</taxon>
        <taxon>Brassicales</taxon>
        <taxon>Brassicaceae</taxon>
        <taxon>Camelineae</taxon>
        <taxon>Arabidopsis</taxon>
    </lineage>
</organism>
<proteinExistence type="predicted"/>
<dbReference type="EMBL" id="JAEFBK010000003">
    <property type="protein sequence ID" value="KAG7627113.1"/>
    <property type="molecule type" value="Genomic_DNA"/>
</dbReference>
<keyword evidence="2" id="KW-1185">Reference proteome</keyword>
<evidence type="ECO:0000313" key="1">
    <source>
        <dbReference type="EMBL" id="KAG7627113.1"/>
    </source>
</evidence>
<reference evidence="1 2" key="1">
    <citation type="submission" date="2020-12" db="EMBL/GenBank/DDBJ databases">
        <title>Concerted genomic and epigenomic changes stabilize Arabidopsis allopolyploids.</title>
        <authorList>
            <person name="Chen Z."/>
        </authorList>
    </citation>
    <scope>NUCLEOTIDE SEQUENCE [LARGE SCALE GENOMIC DNA]</scope>
    <source>
        <strain evidence="1">Allo738</strain>
        <tissue evidence="1">Leaf</tissue>
    </source>
</reference>
<name>A0A8T2EZW3_9BRAS</name>
<comment type="caution">
    <text evidence="1">The sequence shown here is derived from an EMBL/GenBank/DDBJ whole genome shotgun (WGS) entry which is preliminary data.</text>
</comment>
<evidence type="ECO:0000313" key="2">
    <source>
        <dbReference type="Proteomes" id="UP000694240"/>
    </source>
</evidence>